<comment type="caution">
    <text evidence="8">The sequence shown here is derived from an EMBL/GenBank/DDBJ whole genome shotgun (WGS) entry which is preliminary data.</text>
</comment>
<dbReference type="PROSITE" id="PS51900">
    <property type="entry name" value="CB"/>
    <property type="match status" value="1"/>
</dbReference>
<feature type="domain" description="Tyr recombinase" evidence="6">
    <location>
        <begin position="181"/>
        <end position="353"/>
    </location>
</feature>
<accession>A0ABW5AVQ8</accession>
<dbReference type="Gene3D" id="1.10.443.10">
    <property type="entry name" value="Intergrase catalytic core"/>
    <property type="match status" value="1"/>
</dbReference>
<evidence type="ECO:0000256" key="5">
    <source>
        <dbReference type="PROSITE-ProRule" id="PRU01248"/>
    </source>
</evidence>
<evidence type="ECO:0000256" key="3">
    <source>
        <dbReference type="ARBA" id="ARBA00023125"/>
    </source>
</evidence>
<dbReference type="PANTHER" id="PTHR30349">
    <property type="entry name" value="PHAGE INTEGRASE-RELATED"/>
    <property type="match status" value="1"/>
</dbReference>
<feature type="domain" description="Core-binding (CB)" evidence="7">
    <location>
        <begin position="82"/>
        <end position="164"/>
    </location>
</feature>
<keyword evidence="4" id="KW-0233">DNA recombination</keyword>
<dbReference type="PROSITE" id="PS51898">
    <property type="entry name" value="TYR_RECOMBINASE"/>
    <property type="match status" value="1"/>
</dbReference>
<sequence length="357" mass="42017">MIGLQFYPDKVIQALIKELPNPRWSPVFAMVYIKNTKENLDLIFEKFRGVAWINGNLFFKEKIIRDNQPVDMNWYRNRAHTTSYKYAPEAFLLKLELKKYALNTCKTYILQFEKFINHYPNKDIITLSEQEIRAYLQHLIQQNKSNSYINQAINSIKFYYEVVMGMPNRFYSIERPRKQQKLPRVLSKEEIRTMIANTNNIKHRCIVSLLYSAGLRRSELLNLKIEDIDSKGMLIFIRNAKNNRDRYSLLSKTVLKELRIYYSQWKPREYLFESPDGKKYSGKSVGAIVSKAATKANIKRRVTPHILRHSFATHLLESGTDLRYIQTLLGHSSTKTTEIYTQVAVNNFKVIKNPLDL</sequence>
<dbReference type="Proteomes" id="UP001597344">
    <property type="component" value="Unassembled WGS sequence"/>
</dbReference>
<dbReference type="InterPro" id="IPR050090">
    <property type="entry name" value="Tyrosine_recombinase_XerCD"/>
</dbReference>
<organism evidence="8 9">
    <name type="scientific">Aquimarina celericrescens</name>
    <dbReference type="NCBI Taxonomy" id="1964542"/>
    <lineage>
        <taxon>Bacteria</taxon>
        <taxon>Pseudomonadati</taxon>
        <taxon>Bacteroidota</taxon>
        <taxon>Flavobacteriia</taxon>
        <taxon>Flavobacteriales</taxon>
        <taxon>Flavobacteriaceae</taxon>
        <taxon>Aquimarina</taxon>
    </lineage>
</organism>
<evidence type="ECO:0000256" key="4">
    <source>
        <dbReference type="ARBA" id="ARBA00023172"/>
    </source>
</evidence>
<gene>
    <name evidence="8" type="primary">xerA</name>
    <name evidence="8" type="ORF">ACFSJT_08415</name>
</gene>
<evidence type="ECO:0000313" key="8">
    <source>
        <dbReference type="EMBL" id="MFD2186811.1"/>
    </source>
</evidence>
<reference evidence="9" key="1">
    <citation type="journal article" date="2019" name="Int. J. Syst. Evol. Microbiol.">
        <title>The Global Catalogue of Microorganisms (GCM) 10K type strain sequencing project: providing services to taxonomists for standard genome sequencing and annotation.</title>
        <authorList>
            <consortium name="The Broad Institute Genomics Platform"/>
            <consortium name="The Broad Institute Genome Sequencing Center for Infectious Disease"/>
            <person name="Wu L."/>
            <person name="Ma J."/>
        </authorList>
    </citation>
    <scope>NUCLEOTIDE SEQUENCE [LARGE SCALE GENOMIC DNA]</scope>
    <source>
        <strain evidence="9">DT92</strain>
    </source>
</reference>
<dbReference type="NCBIfam" id="NF040815">
    <property type="entry name" value="recomb_XerA_Arch"/>
    <property type="match status" value="1"/>
</dbReference>
<evidence type="ECO:0000259" key="7">
    <source>
        <dbReference type="PROSITE" id="PS51900"/>
    </source>
</evidence>
<keyword evidence="2" id="KW-0229">DNA integration</keyword>
<dbReference type="Pfam" id="PF00589">
    <property type="entry name" value="Phage_integrase"/>
    <property type="match status" value="1"/>
</dbReference>
<dbReference type="Gene3D" id="1.10.150.130">
    <property type="match status" value="1"/>
</dbReference>
<evidence type="ECO:0000259" key="6">
    <source>
        <dbReference type="PROSITE" id="PS51898"/>
    </source>
</evidence>
<keyword evidence="9" id="KW-1185">Reference proteome</keyword>
<dbReference type="InterPro" id="IPR010998">
    <property type="entry name" value="Integrase_recombinase_N"/>
</dbReference>
<name>A0ABW5AVQ8_9FLAO</name>
<comment type="similarity">
    <text evidence="1">Belongs to the 'phage' integrase family.</text>
</comment>
<dbReference type="EMBL" id="JBHUHY010000004">
    <property type="protein sequence ID" value="MFD2186811.1"/>
    <property type="molecule type" value="Genomic_DNA"/>
</dbReference>
<proteinExistence type="inferred from homology"/>
<evidence type="ECO:0000256" key="1">
    <source>
        <dbReference type="ARBA" id="ARBA00008857"/>
    </source>
</evidence>
<dbReference type="InterPro" id="IPR013762">
    <property type="entry name" value="Integrase-like_cat_sf"/>
</dbReference>
<dbReference type="PANTHER" id="PTHR30349:SF64">
    <property type="entry name" value="PROPHAGE INTEGRASE INTD-RELATED"/>
    <property type="match status" value="1"/>
</dbReference>
<protein>
    <submittedName>
        <fullName evidence="8">Site-specific tyrosine recombinase/integron integrase</fullName>
    </submittedName>
</protein>
<dbReference type="InterPro" id="IPR044068">
    <property type="entry name" value="CB"/>
</dbReference>
<dbReference type="InterPro" id="IPR011010">
    <property type="entry name" value="DNA_brk_join_enz"/>
</dbReference>
<evidence type="ECO:0000313" key="9">
    <source>
        <dbReference type="Proteomes" id="UP001597344"/>
    </source>
</evidence>
<keyword evidence="3 5" id="KW-0238">DNA-binding</keyword>
<evidence type="ECO:0000256" key="2">
    <source>
        <dbReference type="ARBA" id="ARBA00022908"/>
    </source>
</evidence>
<dbReference type="InterPro" id="IPR002104">
    <property type="entry name" value="Integrase_catalytic"/>
</dbReference>
<dbReference type="Pfam" id="PF13495">
    <property type="entry name" value="Phage_int_SAM_4"/>
    <property type="match status" value="1"/>
</dbReference>
<dbReference type="RefSeq" id="WP_378319808.1">
    <property type="nucleotide sequence ID" value="NZ_JBHUHY010000004.1"/>
</dbReference>
<dbReference type="SUPFAM" id="SSF56349">
    <property type="entry name" value="DNA breaking-rejoining enzymes"/>
    <property type="match status" value="1"/>
</dbReference>
<dbReference type="InterPro" id="IPR004107">
    <property type="entry name" value="Integrase_SAM-like_N"/>
</dbReference>